<dbReference type="InterPro" id="IPR024559">
    <property type="entry name" value="DUF3846"/>
</dbReference>
<dbReference type="RefSeq" id="WP_158399540.1">
    <property type="nucleotide sequence ID" value="NZ_CABHMY010000144.1"/>
</dbReference>
<dbReference type="AlphaFoldDB" id="A0A564UHE0"/>
<accession>A0A564UHE0</accession>
<organism evidence="2 3">
    <name type="scientific">Faecalibacterium prausnitzii</name>
    <dbReference type="NCBI Taxonomy" id="853"/>
    <lineage>
        <taxon>Bacteria</taxon>
        <taxon>Bacillati</taxon>
        <taxon>Bacillota</taxon>
        <taxon>Clostridia</taxon>
        <taxon>Eubacteriales</taxon>
        <taxon>Oscillospiraceae</taxon>
        <taxon>Faecalibacterium</taxon>
    </lineage>
</organism>
<reference evidence="2 3" key="1">
    <citation type="submission" date="2019-07" db="EMBL/GenBank/DDBJ databases">
        <authorList>
            <person name="Hibberd C M."/>
            <person name="Gehrig L. J."/>
            <person name="Chang H.-W."/>
            <person name="Venkatesh S."/>
        </authorList>
    </citation>
    <scope>NUCLEOTIDE SEQUENCE [LARGE SCALE GENOMIC DNA]</scope>
    <source>
        <strain evidence="2">Faecalibacterium_prausnitzii_JG_BgPS064</strain>
    </source>
</reference>
<evidence type="ECO:0000313" key="2">
    <source>
        <dbReference type="EMBL" id="VUX18851.1"/>
    </source>
</evidence>
<sequence>MKVLMVEPGKAPYETEIEGGLESLQKAVGGSIQAVYPYDDPVALICNEEGKLMGLPLNRSLTDDNGEIYDIIAGNFILTGLTEDNFGDLSPELMEKFSEQFKHPEEFVRIAGKILGVKQPVPGESEPKKTHTGPEL</sequence>
<proteinExistence type="predicted"/>
<dbReference type="EMBL" id="CABHMY010000144">
    <property type="protein sequence ID" value="VUX18851.1"/>
    <property type="molecule type" value="Genomic_DNA"/>
</dbReference>
<dbReference type="Proteomes" id="UP000406184">
    <property type="component" value="Unassembled WGS sequence"/>
</dbReference>
<feature type="domain" description="DUF3846" evidence="1">
    <location>
        <begin position="1"/>
        <end position="102"/>
    </location>
</feature>
<evidence type="ECO:0000313" key="3">
    <source>
        <dbReference type="Proteomes" id="UP000406184"/>
    </source>
</evidence>
<dbReference type="Pfam" id="PF12957">
    <property type="entry name" value="DUF3846"/>
    <property type="match status" value="1"/>
</dbReference>
<protein>
    <recommendedName>
        <fullName evidence="1">DUF3846 domain-containing protein</fullName>
    </recommendedName>
</protein>
<evidence type="ECO:0000259" key="1">
    <source>
        <dbReference type="Pfam" id="PF12957"/>
    </source>
</evidence>
<keyword evidence="3" id="KW-1185">Reference proteome</keyword>
<gene>
    <name evidence="2" type="ORF">FPPS064S07_01464</name>
</gene>
<name>A0A564UHE0_9FIRM</name>